<dbReference type="CDD" id="cd02440">
    <property type="entry name" value="AdoMet_MTases"/>
    <property type="match status" value="1"/>
</dbReference>
<evidence type="ECO:0000313" key="4">
    <source>
        <dbReference type="EMBL" id="KPI43765.1"/>
    </source>
</evidence>
<dbReference type="Proteomes" id="UP000038010">
    <property type="component" value="Unassembled WGS sequence"/>
</dbReference>
<protein>
    <submittedName>
        <fullName evidence="4">Demethylrebeccamycin-D-glucose O-methyltransferase</fullName>
    </submittedName>
</protein>
<dbReference type="PANTHER" id="PTHR43861">
    <property type="entry name" value="TRANS-ACONITATE 2-METHYLTRANSFERASE-RELATED"/>
    <property type="match status" value="1"/>
</dbReference>
<name>A0A0N1P2I3_9EURO</name>
<reference evidence="4 5" key="1">
    <citation type="submission" date="2015-06" db="EMBL/GenBank/DDBJ databases">
        <title>Draft genome of the ant-associated black yeast Phialophora attae CBS 131958.</title>
        <authorList>
            <person name="Moreno L.F."/>
            <person name="Stielow B.J."/>
            <person name="de Hoog S."/>
            <person name="Vicente V.A."/>
            <person name="Weiss V.A."/>
            <person name="de Vries M."/>
            <person name="Cruz L.M."/>
            <person name="Souza E.M."/>
        </authorList>
    </citation>
    <scope>NUCLEOTIDE SEQUENCE [LARGE SCALE GENOMIC DNA]</scope>
    <source>
        <strain evidence="4 5">CBS 131958</strain>
    </source>
</reference>
<gene>
    <name evidence="4" type="ORF">AB675_6604</name>
</gene>
<comment type="caution">
    <text evidence="4">The sequence shown here is derived from an EMBL/GenBank/DDBJ whole genome shotgun (WGS) entry which is preliminary data.</text>
</comment>
<dbReference type="InterPro" id="IPR029063">
    <property type="entry name" value="SAM-dependent_MTases_sf"/>
</dbReference>
<dbReference type="EMBL" id="LFJN01000004">
    <property type="protein sequence ID" value="KPI43765.1"/>
    <property type="molecule type" value="Genomic_DNA"/>
</dbReference>
<dbReference type="AlphaFoldDB" id="A0A0N1P2I3"/>
<dbReference type="GO" id="GO:0032259">
    <property type="term" value="P:methylation"/>
    <property type="evidence" value="ECO:0007669"/>
    <property type="project" value="UniProtKB-KW"/>
</dbReference>
<evidence type="ECO:0000256" key="1">
    <source>
        <dbReference type="ARBA" id="ARBA00022603"/>
    </source>
</evidence>
<dbReference type="RefSeq" id="XP_018003728.1">
    <property type="nucleotide sequence ID" value="XM_018146907.1"/>
</dbReference>
<dbReference type="Gene3D" id="3.40.50.150">
    <property type="entry name" value="Vaccinia Virus protein VP39"/>
    <property type="match status" value="1"/>
</dbReference>
<accession>A0A0N1P2I3</accession>
<dbReference type="GeneID" id="28738787"/>
<dbReference type="OrthoDB" id="540004at2759"/>
<evidence type="ECO:0000256" key="2">
    <source>
        <dbReference type="ARBA" id="ARBA00022679"/>
    </source>
</evidence>
<dbReference type="Pfam" id="PF13649">
    <property type="entry name" value="Methyltransf_25"/>
    <property type="match status" value="1"/>
</dbReference>
<evidence type="ECO:0000259" key="3">
    <source>
        <dbReference type="Pfam" id="PF13649"/>
    </source>
</evidence>
<dbReference type="VEuPathDB" id="FungiDB:AB675_6604"/>
<organism evidence="4 5">
    <name type="scientific">Cyphellophora attinorum</name>
    <dbReference type="NCBI Taxonomy" id="1664694"/>
    <lineage>
        <taxon>Eukaryota</taxon>
        <taxon>Fungi</taxon>
        <taxon>Dikarya</taxon>
        <taxon>Ascomycota</taxon>
        <taxon>Pezizomycotina</taxon>
        <taxon>Eurotiomycetes</taxon>
        <taxon>Chaetothyriomycetidae</taxon>
        <taxon>Chaetothyriales</taxon>
        <taxon>Cyphellophoraceae</taxon>
        <taxon>Cyphellophora</taxon>
    </lineage>
</organism>
<dbReference type="PANTHER" id="PTHR43861:SF1">
    <property type="entry name" value="TRANS-ACONITATE 2-METHYLTRANSFERASE"/>
    <property type="match status" value="1"/>
</dbReference>
<proteinExistence type="predicted"/>
<keyword evidence="5" id="KW-1185">Reference proteome</keyword>
<keyword evidence="2 4" id="KW-0808">Transferase</keyword>
<dbReference type="GO" id="GO:0008168">
    <property type="term" value="F:methyltransferase activity"/>
    <property type="evidence" value="ECO:0007669"/>
    <property type="project" value="UniProtKB-KW"/>
</dbReference>
<feature type="domain" description="Methyltransferase" evidence="3">
    <location>
        <begin position="46"/>
        <end position="141"/>
    </location>
</feature>
<sequence>MSSRSTSDIVASGYNTCHADYTAVRSQDTAPELCLLTTRLPSKATILDIGCGSGVPVASSLTSQGFHVTGFDISASQIAQAKINVPAATFFCADMLSATAEETLAPSSFDAVVAMFSIFHTPREQHGTVLDRIAAWLRPGGYLLMTTVAGSTDDQVPASRSSALVGEVVQPSAKHFYGVDMYWSSHEDEWYRQELQSRGVQILAQKAVVAGHELEFKFADSTVDEGKAKHPLLFAKKAPGASLH</sequence>
<evidence type="ECO:0000313" key="5">
    <source>
        <dbReference type="Proteomes" id="UP000038010"/>
    </source>
</evidence>
<keyword evidence="1 4" id="KW-0489">Methyltransferase</keyword>
<dbReference type="InterPro" id="IPR041698">
    <property type="entry name" value="Methyltransf_25"/>
</dbReference>
<dbReference type="STRING" id="1664694.A0A0N1P2I3"/>
<dbReference type="SUPFAM" id="SSF53335">
    <property type="entry name" value="S-adenosyl-L-methionine-dependent methyltransferases"/>
    <property type="match status" value="1"/>
</dbReference>